<dbReference type="Proteomes" id="UP000034681">
    <property type="component" value="Unassembled WGS sequence"/>
</dbReference>
<dbReference type="AlphaFoldDB" id="A0A0M2PZ58"/>
<name>A0A0M2PZ58_PROHO</name>
<comment type="caution">
    <text evidence="1">The sequence shown here is derived from an EMBL/GenBank/DDBJ whole genome shotgun (WGS) entry which is preliminary data.</text>
</comment>
<dbReference type="RefSeq" id="WP_016923066.1">
    <property type="nucleotide sequence ID" value="NZ_KB235933.1"/>
</dbReference>
<dbReference type="EMBL" id="AJTX02000004">
    <property type="protein sequence ID" value="KKI99978.1"/>
    <property type="molecule type" value="Genomic_DNA"/>
</dbReference>
<gene>
    <name evidence="1" type="ORF">PROH_09350</name>
</gene>
<accession>A0A0M2PZ58</accession>
<dbReference type="eggNOG" id="ENOG50330A2">
    <property type="taxonomic scope" value="Bacteria"/>
</dbReference>
<evidence type="ECO:0000313" key="2">
    <source>
        <dbReference type="Proteomes" id="UP000034681"/>
    </source>
</evidence>
<evidence type="ECO:0000313" key="1">
    <source>
        <dbReference type="EMBL" id="KKI99978.1"/>
    </source>
</evidence>
<organism evidence="1 2">
    <name type="scientific">Prochlorothrix hollandica PCC 9006 = CALU 1027</name>
    <dbReference type="NCBI Taxonomy" id="317619"/>
    <lineage>
        <taxon>Bacteria</taxon>
        <taxon>Bacillati</taxon>
        <taxon>Cyanobacteriota</taxon>
        <taxon>Cyanophyceae</taxon>
        <taxon>Prochlorotrichales</taxon>
        <taxon>Prochlorotrichaceae</taxon>
        <taxon>Prochlorothrix</taxon>
    </lineage>
</organism>
<reference evidence="1" key="1">
    <citation type="submission" date="2012-04" db="EMBL/GenBank/DDBJ databases">
        <authorList>
            <person name="Borisov I.G."/>
            <person name="Ivanikova N.V."/>
            <person name="Pinevich A.V."/>
        </authorList>
    </citation>
    <scope>NUCLEOTIDE SEQUENCE</scope>
    <source>
        <strain evidence="1">CALU 1027</strain>
    </source>
</reference>
<dbReference type="OrthoDB" id="488813at2"/>
<protein>
    <submittedName>
        <fullName evidence="1">Membrane protein</fullName>
    </submittedName>
</protein>
<sequence length="61" mass="7179">MGHIIVFLLAGGYGWGIWKFLQGFQRTNYSQGQWSLALLWPLLYIVNGSYRENFQKALRDR</sequence>
<keyword evidence="2" id="KW-1185">Reference proteome</keyword>
<proteinExistence type="predicted"/>